<protein>
    <submittedName>
        <fullName evidence="1">Uncharacterized protein</fullName>
    </submittedName>
</protein>
<proteinExistence type="predicted"/>
<reference evidence="1 2" key="1">
    <citation type="submission" date="2014-04" db="EMBL/GenBank/DDBJ databases">
        <authorList>
            <consortium name="DOE Joint Genome Institute"/>
            <person name="Kuo A."/>
            <person name="Kohler A."/>
            <person name="Nagy L.G."/>
            <person name="Floudas D."/>
            <person name="Copeland A."/>
            <person name="Barry K.W."/>
            <person name="Cichocki N."/>
            <person name="Veneault-Fourrey C."/>
            <person name="LaButti K."/>
            <person name="Lindquist E.A."/>
            <person name="Lipzen A."/>
            <person name="Lundell T."/>
            <person name="Morin E."/>
            <person name="Murat C."/>
            <person name="Sun H."/>
            <person name="Tunlid A."/>
            <person name="Henrissat B."/>
            <person name="Grigoriev I.V."/>
            <person name="Hibbett D.S."/>
            <person name="Martin F."/>
            <person name="Nordberg H.P."/>
            <person name="Cantor M.N."/>
            <person name="Hua S.X."/>
        </authorList>
    </citation>
    <scope>NUCLEOTIDE SEQUENCE [LARGE SCALE GENOMIC DNA]</scope>
    <source>
        <strain evidence="1 2">Foug A</strain>
    </source>
</reference>
<sequence length="175" mass="19530">MVSVIAPRLPWHPIFEDHDDVSKVGVLDFFRLTNISRFEFDAAALTPGSNDPIGMSGGVSKLLRSVGTYPVRSSVFHVDGLVGRRPSDIWSRLVVAVLCWRIPGSILMGTHRHQGPMTLCKRFVSFRCGWSAQVRSGHEFDSSTSPSTSDKSVRMICRMDGWPRQPSQLHSLDLH</sequence>
<gene>
    <name evidence="1" type="ORF">SCLCIDRAFT_34755</name>
</gene>
<reference evidence="2" key="2">
    <citation type="submission" date="2015-01" db="EMBL/GenBank/DDBJ databases">
        <title>Evolutionary Origins and Diversification of the Mycorrhizal Mutualists.</title>
        <authorList>
            <consortium name="DOE Joint Genome Institute"/>
            <consortium name="Mycorrhizal Genomics Consortium"/>
            <person name="Kohler A."/>
            <person name="Kuo A."/>
            <person name="Nagy L.G."/>
            <person name="Floudas D."/>
            <person name="Copeland A."/>
            <person name="Barry K.W."/>
            <person name="Cichocki N."/>
            <person name="Veneault-Fourrey C."/>
            <person name="LaButti K."/>
            <person name="Lindquist E.A."/>
            <person name="Lipzen A."/>
            <person name="Lundell T."/>
            <person name="Morin E."/>
            <person name="Murat C."/>
            <person name="Riley R."/>
            <person name="Ohm R."/>
            <person name="Sun H."/>
            <person name="Tunlid A."/>
            <person name="Henrissat B."/>
            <person name="Grigoriev I.V."/>
            <person name="Hibbett D.S."/>
            <person name="Martin F."/>
        </authorList>
    </citation>
    <scope>NUCLEOTIDE SEQUENCE [LARGE SCALE GENOMIC DNA]</scope>
    <source>
        <strain evidence="2">Foug A</strain>
    </source>
</reference>
<keyword evidence="2" id="KW-1185">Reference proteome</keyword>
<evidence type="ECO:0000313" key="1">
    <source>
        <dbReference type="EMBL" id="KIM50027.1"/>
    </source>
</evidence>
<evidence type="ECO:0000313" key="2">
    <source>
        <dbReference type="Proteomes" id="UP000053989"/>
    </source>
</evidence>
<name>A0A0C2ZA96_9AGAM</name>
<dbReference type="AlphaFoldDB" id="A0A0C2ZA96"/>
<organism evidence="1 2">
    <name type="scientific">Scleroderma citrinum Foug A</name>
    <dbReference type="NCBI Taxonomy" id="1036808"/>
    <lineage>
        <taxon>Eukaryota</taxon>
        <taxon>Fungi</taxon>
        <taxon>Dikarya</taxon>
        <taxon>Basidiomycota</taxon>
        <taxon>Agaricomycotina</taxon>
        <taxon>Agaricomycetes</taxon>
        <taxon>Agaricomycetidae</taxon>
        <taxon>Boletales</taxon>
        <taxon>Sclerodermatineae</taxon>
        <taxon>Sclerodermataceae</taxon>
        <taxon>Scleroderma</taxon>
    </lineage>
</organism>
<accession>A0A0C2ZA96</accession>
<dbReference type="Proteomes" id="UP000053989">
    <property type="component" value="Unassembled WGS sequence"/>
</dbReference>
<dbReference type="EMBL" id="KN822810">
    <property type="protein sequence ID" value="KIM50027.1"/>
    <property type="molecule type" value="Genomic_DNA"/>
</dbReference>
<dbReference type="InParanoid" id="A0A0C2ZA96"/>
<dbReference type="HOGENOM" id="CLU_1778568_0_0_1"/>